<keyword evidence="2" id="KW-1185">Reference proteome</keyword>
<accession>A0A365Y4Y7</accession>
<proteinExistence type="predicted"/>
<gene>
    <name evidence="1" type="ORF">DF182_14200</name>
</gene>
<dbReference type="AlphaFoldDB" id="A0A365Y4Y7"/>
<protein>
    <submittedName>
        <fullName evidence="1">Uncharacterized protein</fullName>
    </submittedName>
</protein>
<evidence type="ECO:0000313" key="1">
    <source>
        <dbReference type="EMBL" id="RBL93652.1"/>
    </source>
</evidence>
<sequence length="65" mass="7337">MDALKKENHAEVAHKNYCAVRRELLPGQHLSSRKVMVYASKTTEKCDAASCCLKYVCFKVWGDAC</sequence>
<name>A0A365Y4Y7_9BACT</name>
<organism evidence="1 2">
    <name type="scientific">Chitinophaga flava</name>
    <dbReference type="NCBI Taxonomy" id="2259036"/>
    <lineage>
        <taxon>Bacteria</taxon>
        <taxon>Pseudomonadati</taxon>
        <taxon>Bacteroidota</taxon>
        <taxon>Chitinophagia</taxon>
        <taxon>Chitinophagales</taxon>
        <taxon>Chitinophagaceae</taxon>
        <taxon>Chitinophaga</taxon>
    </lineage>
</organism>
<dbReference type="EMBL" id="QFFJ01000001">
    <property type="protein sequence ID" value="RBL93652.1"/>
    <property type="molecule type" value="Genomic_DNA"/>
</dbReference>
<evidence type="ECO:0000313" key="2">
    <source>
        <dbReference type="Proteomes" id="UP000253410"/>
    </source>
</evidence>
<comment type="caution">
    <text evidence="1">The sequence shown here is derived from an EMBL/GenBank/DDBJ whole genome shotgun (WGS) entry which is preliminary data.</text>
</comment>
<reference evidence="1 2" key="1">
    <citation type="submission" date="2018-05" db="EMBL/GenBank/DDBJ databases">
        <title>Chitinophaga sp. K3CV102501T nov., isolated from isolated from a monsoon evergreen broad-leaved forest soil.</title>
        <authorList>
            <person name="Lv Y."/>
        </authorList>
    </citation>
    <scope>NUCLEOTIDE SEQUENCE [LARGE SCALE GENOMIC DNA]</scope>
    <source>
        <strain evidence="1 2">GDMCC 1.1325</strain>
    </source>
</reference>
<dbReference type="Proteomes" id="UP000253410">
    <property type="component" value="Unassembled WGS sequence"/>
</dbReference>